<dbReference type="Proteomes" id="UP000240883">
    <property type="component" value="Unassembled WGS sequence"/>
</dbReference>
<evidence type="ECO:0000313" key="2">
    <source>
        <dbReference type="Proteomes" id="UP000240883"/>
    </source>
</evidence>
<gene>
    <name evidence="1" type="ORF">BS50DRAFT_594659</name>
</gene>
<proteinExistence type="predicted"/>
<sequence>MFYYRRKTTETKLENAHIKHHKALFGGSRSKPSIHTEHFPSSWPGLQILLQATFLSYLLKILNPRSRLKEPSHCQYARCHHPHCGPLIRLDPITTAYSISAVNEVKLTCNMSVPLDLSRSGWPSFDPVSQAFVTSNVAGILNTTVPVGGVNATYRSVFYKKLDVSPGWTRAFATFSFHRITTECMLHKSVIGGTLVTSLAEFTIYDEEEEATPGSEAELGLCLLGTQDASNCL</sequence>
<reference evidence="1 2" key="1">
    <citation type="journal article" date="2018" name="Front. Microbiol.">
        <title>Genome-Wide Analysis of Corynespora cassiicola Leaf Fall Disease Putative Effectors.</title>
        <authorList>
            <person name="Lopez D."/>
            <person name="Ribeiro S."/>
            <person name="Label P."/>
            <person name="Fumanal B."/>
            <person name="Venisse J.S."/>
            <person name="Kohler A."/>
            <person name="de Oliveira R.R."/>
            <person name="Labutti K."/>
            <person name="Lipzen A."/>
            <person name="Lail K."/>
            <person name="Bauer D."/>
            <person name="Ohm R.A."/>
            <person name="Barry K.W."/>
            <person name="Spatafora J."/>
            <person name="Grigoriev I.V."/>
            <person name="Martin F.M."/>
            <person name="Pujade-Renaud V."/>
        </authorList>
    </citation>
    <scope>NUCLEOTIDE SEQUENCE [LARGE SCALE GENOMIC DNA]</scope>
    <source>
        <strain evidence="1 2">Philippines</strain>
    </source>
</reference>
<name>A0A2T2N1T9_CORCC</name>
<dbReference type="EMBL" id="KZ678156">
    <property type="protein sequence ID" value="PSN59415.1"/>
    <property type="molecule type" value="Genomic_DNA"/>
</dbReference>
<keyword evidence="2" id="KW-1185">Reference proteome</keyword>
<evidence type="ECO:0000313" key="1">
    <source>
        <dbReference type="EMBL" id="PSN59415.1"/>
    </source>
</evidence>
<accession>A0A2T2N1T9</accession>
<dbReference type="AlphaFoldDB" id="A0A2T2N1T9"/>
<organism evidence="1 2">
    <name type="scientific">Corynespora cassiicola Philippines</name>
    <dbReference type="NCBI Taxonomy" id="1448308"/>
    <lineage>
        <taxon>Eukaryota</taxon>
        <taxon>Fungi</taxon>
        <taxon>Dikarya</taxon>
        <taxon>Ascomycota</taxon>
        <taxon>Pezizomycotina</taxon>
        <taxon>Dothideomycetes</taxon>
        <taxon>Pleosporomycetidae</taxon>
        <taxon>Pleosporales</taxon>
        <taxon>Corynesporascaceae</taxon>
        <taxon>Corynespora</taxon>
    </lineage>
</organism>
<protein>
    <submittedName>
        <fullName evidence="1">Uncharacterized protein</fullName>
    </submittedName>
</protein>